<feature type="compositionally biased region" description="Polar residues" evidence="1">
    <location>
        <begin position="286"/>
        <end position="300"/>
    </location>
</feature>
<accession>A0AAE0GWK3</accession>
<dbReference type="Gene3D" id="1.20.58.120">
    <property type="entry name" value="BAG domain"/>
    <property type="match status" value="1"/>
</dbReference>
<evidence type="ECO:0000256" key="1">
    <source>
        <dbReference type="SAM" id="MobiDB-lite"/>
    </source>
</evidence>
<evidence type="ECO:0000313" key="3">
    <source>
        <dbReference type="EMBL" id="KAK3285458.1"/>
    </source>
</evidence>
<proteinExistence type="predicted"/>
<dbReference type="Gene3D" id="2.60.40.790">
    <property type="match status" value="1"/>
</dbReference>
<dbReference type="SUPFAM" id="SSF63491">
    <property type="entry name" value="BAG domain"/>
    <property type="match status" value="1"/>
</dbReference>
<feature type="region of interest" description="Disordered" evidence="1">
    <location>
        <begin position="99"/>
        <end position="154"/>
    </location>
</feature>
<evidence type="ECO:0000259" key="2">
    <source>
        <dbReference type="Pfam" id="PF02179"/>
    </source>
</evidence>
<dbReference type="InterPro" id="IPR003103">
    <property type="entry name" value="BAG_domain"/>
</dbReference>
<feature type="compositionally biased region" description="Polar residues" evidence="1">
    <location>
        <begin position="133"/>
        <end position="147"/>
    </location>
</feature>
<dbReference type="EMBL" id="LGRX02001808">
    <property type="protein sequence ID" value="KAK3285458.1"/>
    <property type="molecule type" value="Genomic_DNA"/>
</dbReference>
<dbReference type="CDD" id="cd06464">
    <property type="entry name" value="ACD_sHsps-like"/>
    <property type="match status" value="1"/>
</dbReference>
<dbReference type="AlphaFoldDB" id="A0AAE0GWK3"/>
<keyword evidence="4" id="KW-1185">Reference proteome</keyword>
<name>A0AAE0GWK3_9CHLO</name>
<feature type="region of interest" description="Disordered" evidence="1">
    <location>
        <begin position="275"/>
        <end position="305"/>
    </location>
</feature>
<comment type="caution">
    <text evidence="3">The sequence shown here is derived from an EMBL/GenBank/DDBJ whole genome shotgun (WGS) entry which is preliminary data.</text>
</comment>
<organism evidence="3 4">
    <name type="scientific">Cymbomonas tetramitiformis</name>
    <dbReference type="NCBI Taxonomy" id="36881"/>
    <lineage>
        <taxon>Eukaryota</taxon>
        <taxon>Viridiplantae</taxon>
        <taxon>Chlorophyta</taxon>
        <taxon>Pyramimonadophyceae</taxon>
        <taxon>Pyramimonadales</taxon>
        <taxon>Pyramimonadaceae</taxon>
        <taxon>Cymbomonas</taxon>
    </lineage>
</organism>
<gene>
    <name evidence="3" type="ORF">CYMTET_6940</name>
</gene>
<dbReference type="InterPro" id="IPR008978">
    <property type="entry name" value="HSP20-like_chaperone"/>
</dbReference>
<reference evidence="3 4" key="1">
    <citation type="journal article" date="2015" name="Genome Biol. Evol.">
        <title>Comparative Genomics of a Bacterivorous Green Alga Reveals Evolutionary Causalities and Consequences of Phago-Mixotrophic Mode of Nutrition.</title>
        <authorList>
            <person name="Burns J.A."/>
            <person name="Paasch A."/>
            <person name="Narechania A."/>
            <person name="Kim E."/>
        </authorList>
    </citation>
    <scope>NUCLEOTIDE SEQUENCE [LARGE SCALE GENOMIC DNA]</scope>
    <source>
        <strain evidence="3 4">PLY_AMNH</strain>
    </source>
</reference>
<dbReference type="InterPro" id="IPR036533">
    <property type="entry name" value="BAG_dom_sf"/>
</dbReference>
<dbReference type="Proteomes" id="UP001190700">
    <property type="component" value="Unassembled WGS sequence"/>
</dbReference>
<evidence type="ECO:0000313" key="4">
    <source>
        <dbReference type="Proteomes" id="UP001190700"/>
    </source>
</evidence>
<dbReference type="SUPFAM" id="SSF49764">
    <property type="entry name" value="HSP20-like chaperones"/>
    <property type="match status" value="1"/>
</dbReference>
<sequence length="437" mass="48117">MSGTEACPLLDQLKQESDELHATLRGVLHTVESQDMSNRTKILEQLLQVIQTASHDLQKTISAGAGSSASVSSSTRAWEPENVVVEDIADQFNESARIRERDGVVEEQPDNSSSQKHFLEESEPDGSGEKTPSESTSQQTSAGQTNARMERSQSQHVELLKVQQVKDNMGQLELEIAALANEVSSFTPVKTPGTQGPREALKAVEKMQHKCSFYNERLMQDLLKLDDVQLRCAEDKPVRKAQVKHVQGLIDQVDGIQGRIEDIVRPLKEAAAEAESLAKKEIESSQPGQGPTRSSNQMPSASEDEPLSADFWKRLRLTPHIDVRETLEAFLLSAAVPGMREEDIGLEVKDNKGGSRVLSVSGFRGPTSEEMVAKENAFSAGNRKLLEVWLAFDSDEIVHAWDSEDNDPVCAIPAEVLEETLDVLAAHIRRHKETGNA</sequence>
<protein>
    <recommendedName>
        <fullName evidence="2">BAG domain-containing protein</fullName>
    </recommendedName>
</protein>
<dbReference type="Pfam" id="PF02179">
    <property type="entry name" value="BAG"/>
    <property type="match status" value="1"/>
</dbReference>
<dbReference type="GO" id="GO:0051087">
    <property type="term" value="F:protein-folding chaperone binding"/>
    <property type="evidence" value="ECO:0007669"/>
    <property type="project" value="InterPro"/>
</dbReference>
<feature type="domain" description="BAG" evidence="2">
    <location>
        <begin position="177"/>
        <end position="255"/>
    </location>
</feature>